<accession>A0A183FU55</accession>
<dbReference type="WBParaSite" id="HPBE_0001168701-mRNA-1">
    <property type="protein sequence ID" value="HPBE_0001168701-mRNA-1"/>
    <property type="gene ID" value="HPBE_0001168701"/>
</dbReference>
<sequence>LKSDEHMCLSAAQFAHTNNEWNVQLKECAGYENEFWDYNRQHRKSGLCLTQRQPEMEKQDNLSPPTLATCARGHDDQVGIPFHQSWDKCDKCVAIFQRHCNPEKLRFVKIIM</sequence>
<protein>
    <submittedName>
        <fullName evidence="2">Ricin B-type lectin domain-containing protein</fullName>
    </submittedName>
</protein>
<keyword evidence="1" id="KW-1185">Reference proteome</keyword>
<dbReference type="SUPFAM" id="SSF50370">
    <property type="entry name" value="Ricin B-like lectins"/>
    <property type="match status" value="1"/>
</dbReference>
<organism evidence="1 2">
    <name type="scientific">Heligmosomoides polygyrus</name>
    <name type="common">Parasitic roundworm</name>
    <dbReference type="NCBI Taxonomy" id="6339"/>
    <lineage>
        <taxon>Eukaryota</taxon>
        <taxon>Metazoa</taxon>
        <taxon>Ecdysozoa</taxon>
        <taxon>Nematoda</taxon>
        <taxon>Chromadorea</taxon>
        <taxon>Rhabditida</taxon>
        <taxon>Rhabditina</taxon>
        <taxon>Rhabditomorpha</taxon>
        <taxon>Strongyloidea</taxon>
        <taxon>Heligmosomidae</taxon>
        <taxon>Heligmosomoides</taxon>
    </lineage>
</organism>
<evidence type="ECO:0000313" key="2">
    <source>
        <dbReference type="WBParaSite" id="HPBE_0001168701-mRNA-1"/>
    </source>
</evidence>
<reference evidence="2" key="1">
    <citation type="submission" date="2019-09" db="UniProtKB">
        <authorList>
            <consortium name="WormBaseParasite"/>
        </authorList>
    </citation>
    <scope>IDENTIFICATION</scope>
</reference>
<dbReference type="Proteomes" id="UP000050761">
    <property type="component" value="Unassembled WGS sequence"/>
</dbReference>
<proteinExistence type="predicted"/>
<name>A0A183FU55_HELPZ</name>
<dbReference type="Gene3D" id="2.80.10.50">
    <property type="match status" value="1"/>
</dbReference>
<evidence type="ECO:0000313" key="1">
    <source>
        <dbReference type="Proteomes" id="UP000050761"/>
    </source>
</evidence>
<dbReference type="AlphaFoldDB" id="A0A183FU55"/>
<dbReference type="InterPro" id="IPR035992">
    <property type="entry name" value="Ricin_B-like_lectins"/>
</dbReference>